<sequence length="277" mass="29090">MSKLSFKDKHVVVTGGNSGLGLALAKALAGQGARLTLMARDADKLASAAGEITAAYPGAVVNTQSLDVTNEEAAAAAMNAAAEAQGGIDALINNAGILREGYFQNVPMEVFRQVMEINYFGVLNATRAALPHLQRSKGRLINVASMAGLVGAFGYSPYCASKHALVGLTSCLRYELEPMGITVQLICPAEFDSPMVDELDKTRTPENRAHVLTIPKATLDGIVTGVMKGLDTDRYEIVPTGMARAGVKLSRFAPGLLRRSGNRAIAGVYRGPVAASV</sequence>
<reference evidence="2" key="1">
    <citation type="submission" date="2021-06" db="EMBL/GenBank/DDBJ databases">
        <title>Paracoccus bacterium XHP0099 sp. nov., isolated from the surface waters of the Yellow Sea.</title>
        <authorList>
            <person name="Xue H."/>
            <person name="Zhang D."/>
        </authorList>
    </citation>
    <scope>NUCLEOTIDE SEQUENCE</scope>
    <source>
        <strain evidence="2">XHP0099</strain>
    </source>
</reference>
<evidence type="ECO:0000259" key="1">
    <source>
        <dbReference type="SMART" id="SM00822"/>
    </source>
</evidence>
<comment type="caution">
    <text evidence="2">The sequence shown here is derived from an EMBL/GenBank/DDBJ whole genome shotgun (WGS) entry which is preliminary data.</text>
</comment>
<name>A0ABS6AKH8_9RHOB</name>
<dbReference type="InterPro" id="IPR002347">
    <property type="entry name" value="SDR_fam"/>
</dbReference>
<evidence type="ECO:0000313" key="3">
    <source>
        <dbReference type="Proteomes" id="UP001166191"/>
    </source>
</evidence>
<dbReference type="Proteomes" id="UP001166191">
    <property type="component" value="Unassembled WGS sequence"/>
</dbReference>
<dbReference type="PANTHER" id="PTHR43550">
    <property type="entry name" value="3-KETODIHYDROSPHINGOSINE REDUCTASE"/>
    <property type="match status" value="1"/>
</dbReference>
<keyword evidence="3" id="KW-1185">Reference proteome</keyword>
<dbReference type="PROSITE" id="PS00061">
    <property type="entry name" value="ADH_SHORT"/>
    <property type="match status" value="1"/>
</dbReference>
<dbReference type="InterPro" id="IPR057326">
    <property type="entry name" value="KR_dom"/>
</dbReference>
<dbReference type="SMART" id="SM00822">
    <property type="entry name" value="PKS_KR"/>
    <property type="match status" value="1"/>
</dbReference>
<protein>
    <submittedName>
        <fullName evidence="2">SDR family NAD(P)-dependent oxidoreductase</fullName>
    </submittedName>
</protein>
<gene>
    <name evidence="2" type="ORF">KNW02_13260</name>
</gene>
<dbReference type="Pfam" id="PF00106">
    <property type="entry name" value="adh_short"/>
    <property type="match status" value="1"/>
</dbReference>
<feature type="domain" description="Ketoreductase" evidence="1">
    <location>
        <begin position="9"/>
        <end position="189"/>
    </location>
</feature>
<proteinExistence type="predicted"/>
<dbReference type="RefSeq" id="WP_216033759.1">
    <property type="nucleotide sequence ID" value="NZ_JAHKNG010000024.1"/>
</dbReference>
<organism evidence="2 3">
    <name type="scientific">Paracoccus marinaquae</name>
    <dbReference type="NCBI Taxonomy" id="2841926"/>
    <lineage>
        <taxon>Bacteria</taxon>
        <taxon>Pseudomonadati</taxon>
        <taxon>Pseudomonadota</taxon>
        <taxon>Alphaproteobacteria</taxon>
        <taxon>Rhodobacterales</taxon>
        <taxon>Paracoccaceae</taxon>
        <taxon>Paracoccus</taxon>
    </lineage>
</organism>
<accession>A0ABS6AKH8</accession>
<dbReference type="EMBL" id="JAHKNG010000024">
    <property type="protein sequence ID" value="MBU3031085.1"/>
    <property type="molecule type" value="Genomic_DNA"/>
</dbReference>
<dbReference type="PANTHER" id="PTHR43550:SF3">
    <property type="entry name" value="3-KETODIHYDROSPHINGOSINE REDUCTASE"/>
    <property type="match status" value="1"/>
</dbReference>
<evidence type="ECO:0000313" key="2">
    <source>
        <dbReference type="EMBL" id="MBU3031085.1"/>
    </source>
</evidence>
<dbReference type="InterPro" id="IPR020904">
    <property type="entry name" value="Sc_DH/Rdtase_CS"/>
</dbReference>